<feature type="signal peptide" evidence="1">
    <location>
        <begin position="1"/>
        <end position="24"/>
    </location>
</feature>
<proteinExistence type="predicted"/>
<dbReference type="EMBL" id="GBRH01230005">
    <property type="protein sequence ID" value="JAD67890.1"/>
    <property type="molecule type" value="Transcribed_RNA"/>
</dbReference>
<protein>
    <submittedName>
        <fullName evidence="2">Uncharacterized protein</fullName>
    </submittedName>
</protein>
<dbReference type="AlphaFoldDB" id="A0A0A9C3C2"/>
<sequence length="44" mass="5011">MLFFSQQLVFLHQLVLLLPAPVLHHPSAFCHWRGCIHGCTLVSI</sequence>
<name>A0A0A9C3C2_ARUDO</name>
<reference evidence="2" key="2">
    <citation type="journal article" date="2015" name="Data Brief">
        <title>Shoot transcriptome of the giant reed, Arundo donax.</title>
        <authorList>
            <person name="Barrero R.A."/>
            <person name="Guerrero F.D."/>
            <person name="Moolhuijzen P."/>
            <person name="Goolsby J.A."/>
            <person name="Tidwell J."/>
            <person name="Bellgard S.E."/>
            <person name="Bellgard M.I."/>
        </authorList>
    </citation>
    <scope>NUCLEOTIDE SEQUENCE</scope>
    <source>
        <tissue evidence="2">Shoot tissue taken approximately 20 cm above the soil surface</tissue>
    </source>
</reference>
<feature type="chain" id="PRO_5002060688" evidence="1">
    <location>
        <begin position="25"/>
        <end position="44"/>
    </location>
</feature>
<keyword evidence="1" id="KW-0732">Signal</keyword>
<accession>A0A0A9C3C2</accession>
<evidence type="ECO:0000256" key="1">
    <source>
        <dbReference type="SAM" id="SignalP"/>
    </source>
</evidence>
<evidence type="ECO:0000313" key="2">
    <source>
        <dbReference type="EMBL" id="JAD67890.1"/>
    </source>
</evidence>
<reference evidence="2" key="1">
    <citation type="submission" date="2014-09" db="EMBL/GenBank/DDBJ databases">
        <authorList>
            <person name="Magalhaes I.L.F."/>
            <person name="Oliveira U."/>
            <person name="Santos F.R."/>
            <person name="Vidigal T.H.D.A."/>
            <person name="Brescovit A.D."/>
            <person name="Santos A.J."/>
        </authorList>
    </citation>
    <scope>NUCLEOTIDE SEQUENCE</scope>
    <source>
        <tissue evidence="2">Shoot tissue taken approximately 20 cm above the soil surface</tissue>
    </source>
</reference>
<organism evidence="2">
    <name type="scientific">Arundo donax</name>
    <name type="common">Giant reed</name>
    <name type="synonym">Donax arundinaceus</name>
    <dbReference type="NCBI Taxonomy" id="35708"/>
    <lineage>
        <taxon>Eukaryota</taxon>
        <taxon>Viridiplantae</taxon>
        <taxon>Streptophyta</taxon>
        <taxon>Embryophyta</taxon>
        <taxon>Tracheophyta</taxon>
        <taxon>Spermatophyta</taxon>
        <taxon>Magnoliopsida</taxon>
        <taxon>Liliopsida</taxon>
        <taxon>Poales</taxon>
        <taxon>Poaceae</taxon>
        <taxon>PACMAD clade</taxon>
        <taxon>Arundinoideae</taxon>
        <taxon>Arundineae</taxon>
        <taxon>Arundo</taxon>
    </lineage>
</organism>